<proteinExistence type="predicted"/>
<accession>A0A0V0QUB4</accession>
<dbReference type="AlphaFoldDB" id="A0A0V0QUB4"/>
<dbReference type="InterPro" id="IPR035441">
    <property type="entry name" value="TFIIS/LEDGF_dom_sf"/>
</dbReference>
<sequence length="319" mass="37467">MSDRLSDNLSSLDDDMVPDKDKITKQEVFSNDNLDSLDDDELNNDDINVKKEANIKKETYLKDELDSEISNNGDKLDDLSELSDDYEKGVKQPVKVDYDNDELSDDYANENQERERKKNNKKKEKRRRQIDRENKQPRMSEKENQQIQQEKFGDDEAEELMNKMQEAFDSDIKSQKRNQPYIKKILLCNDILNKLNNSYVRKSFSEDQGLSELNRWFKQAYKDNSLTLIKKIIKIIQKMDMSSDNISTSALVKDLARIRHQIVHNTHQNSLLDKDAETSIVSIVDSWAPLFIRNRYEQDNEYQDMEDDLKGEAIGDDQY</sequence>
<feature type="compositionally biased region" description="Basic and acidic residues" evidence="1">
    <location>
        <begin position="85"/>
        <end position="98"/>
    </location>
</feature>
<keyword evidence="3" id="KW-1185">Reference proteome</keyword>
<dbReference type="Gene3D" id="1.20.930.10">
    <property type="entry name" value="Conserved domain common to transcription factors TFIIS, elongin A, CRSP70"/>
    <property type="match status" value="1"/>
</dbReference>
<dbReference type="EMBL" id="LDAU01000104">
    <property type="protein sequence ID" value="KRX05815.1"/>
    <property type="molecule type" value="Genomic_DNA"/>
</dbReference>
<feature type="compositionally biased region" description="Basic and acidic residues" evidence="1">
    <location>
        <begin position="47"/>
        <end position="64"/>
    </location>
</feature>
<evidence type="ECO:0000256" key="1">
    <source>
        <dbReference type="SAM" id="MobiDB-lite"/>
    </source>
</evidence>
<protein>
    <submittedName>
        <fullName evidence="2">Uncharacterized protein</fullName>
    </submittedName>
</protein>
<dbReference type="OMA" id="SEPFAYS"/>
<name>A0A0V0QUB4_PSEPJ</name>
<feature type="region of interest" description="Disordered" evidence="1">
    <location>
        <begin position="1"/>
        <end position="151"/>
    </location>
</feature>
<reference evidence="2 3" key="1">
    <citation type="journal article" date="2015" name="Sci. Rep.">
        <title>Genome of the facultative scuticociliatosis pathogen Pseudocohnilembus persalinus provides insight into its virulence through horizontal gene transfer.</title>
        <authorList>
            <person name="Xiong J."/>
            <person name="Wang G."/>
            <person name="Cheng J."/>
            <person name="Tian M."/>
            <person name="Pan X."/>
            <person name="Warren A."/>
            <person name="Jiang C."/>
            <person name="Yuan D."/>
            <person name="Miao W."/>
        </authorList>
    </citation>
    <scope>NUCLEOTIDE SEQUENCE [LARGE SCALE GENOMIC DNA]</scope>
    <source>
        <strain evidence="2">36N120E</strain>
    </source>
</reference>
<evidence type="ECO:0000313" key="2">
    <source>
        <dbReference type="EMBL" id="KRX05815.1"/>
    </source>
</evidence>
<feature type="compositionally biased region" description="Basic and acidic residues" evidence="1">
    <location>
        <begin position="130"/>
        <end position="144"/>
    </location>
</feature>
<gene>
    <name evidence="2" type="ORF">PPERSA_02347</name>
</gene>
<comment type="caution">
    <text evidence="2">The sequence shown here is derived from an EMBL/GenBank/DDBJ whole genome shotgun (WGS) entry which is preliminary data.</text>
</comment>
<dbReference type="InParanoid" id="A0A0V0QUB4"/>
<evidence type="ECO:0000313" key="3">
    <source>
        <dbReference type="Proteomes" id="UP000054937"/>
    </source>
</evidence>
<organism evidence="2 3">
    <name type="scientific">Pseudocohnilembus persalinus</name>
    <name type="common">Ciliate</name>
    <dbReference type="NCBI Taxonomy" id="266149"/>
    <lineage>
        <taxon>Eukaryota</taxon>
        <taxon>Sar</taxon>
        <taxon>Alveolata</taxon>
        <taxon>Ciliophora</taxon>
        <taxon>Intramacronucleata</taxon>
        <taxon>Oligohymenophorea</taxon>
        <taxon>Scuticociliatia</taxon>
        <taxon>Philasterida</taxon>
        <taxon>Pseudocohnilembidae</taxon>
        <taxon>Pseudocohnilembus</taxon>
    </lineage>
</organism>
<feature type="compositionally biased region" description="Acidic residues" evidence="1">
    <location>
        <begin position="99"/>
        <end position="108"/>
    </location>
</feature>
<dbReference type="Proteomes" id="UP000054937">
    <property type="component" value="Unassembled WGS sequence"/>
</dbReference>
<feature type="compositionally biased region" description="Basic residues" evidence="1">
    <location>
        <begin position="117"/>
        <end position="129"/>
    </location>
</feature>
<feature type="compositionally biased region" description="Acidic residues" evidence="1">
    <location>
        <begin position="35"/>
        <end position="44"/>
    </location>
</feature>